<dbReference type="Pfam" id="PF26130">
    <property type="entry name" value="PB1-like"/>
    <property type="match status" value="1"/>
</dbReference>
<sequence>MRFGFAIVVARVKEIRVLVRSICFGDCCGSSGLKGEEQRREISFKSRRLDFIFFSIVLAGVFVKNKGLEYVEGEIHVIKGIDPNRWSYFEAMGFVREFKYDAEFKLWWNESKQKAMNNLRILSDDSEAMLLANYAKAENDEVEIYVQPSQPVEVNFVTFGEEAPEK</sequence>
<proteinExistence type="predicted"/>
<organism evidence="2 3">
    <name type="scientific">Phaseolus angularis</name>
    <name type="common">Azuki bean</name>
    <name type="synonym">Vigna angularis</name>
    <dbReference type="NCBI Taxonomy" id="3914"/>
    <lineage>
        <taxon>Eukaryota</taxon>
        <taxon>Viridiplantae</taxon>
        <taxon>Streptophyta</taxon>
        <taxon>Embryophyta</taxon>
        <taxon>Tracheophyta</taxon>
        <taxon>Spermatophyta</taxon>
        <taxon>Magnoliopsida</taxon>
        <taxon>eudicotyledons</taxon>
        <taxon>Gunneridae</taxon>
        <taxon>Pentapetalae</taxon>
        <taxon>rosids</taxon>
        <taxon>fabids</taxon>
        <taxon>Fabales</taxon>
        <taxon>Fabaceae</taxon>
        <taxon>Papilionoideae</taxon>
        <taxon>50 kb inversion clade</taxon>
        <taxon>NPAAA clade</taxon>
        <taxon>indigoferoid/millettioid clade</taxon>
        <taxon>Phaseoleae</taxon>
        <taxon>Vigna</taxon>
    </lineage>
</organism>
<dbReference type="InterPro" id="IPR058594">
    <property type="entry name" value="PB1-like_dom_pln"/>
</dbReference>
<protein>
    <recommendedName>
        <fullName evidence="1">PB1-like domain-containing protein</fullName>
    </recommendedName>
</protein>
<gene>
    <name evidence="2" type="ORF">HKW66_Vig0185160</name>
</gene>
<evidence type="ECO:0000313" key="2">
    <source>
        <dbReference type="EMBL" id="KAG2403230.1"/>
    </source>
</evidence>
<accession>A0A8T0KSL8</accession>
<dbReference type="Proteomes" id="UP000743370">
    <property type="component" value="Unassembled WGS sequence"/>
</dbReference>
<reference evidence="2 3" key="1">
    <citation type="submission" date="2020-05" db="EMBL/GenBank/DDBJ databases">
        <title>Vigna angularis (adzuki bean) Var. LongXiaoDou No. 4 denovo assembly.</title>
        <authorList>
            <person name="Xiang H."/>
        </authorList>
    </citation>
    <scope>NUCLEOTIDE SEQUENCE [LARGE SCALE GENOMIC DNA]</scope>
    <source>
        <tissue evidence="2">Leaf</tissue>
    </source>
</reference>
<dbReference type="AlphaFoldDB" id="A0A8T0KSL8"/>
<evidence type="ECO:0000259" key="1">
    <source>
        <dbReference type="Pfam" id="PF26130"/>
    </source>
</evidence>
<evidence type="ECO:0000313" key="3">
    <source>
        <dbReference type="Proteomes" id="UP000743370"/>
    </source>
</evidence>
<dbReference type="EMBL" id="JABFOF010000003">
    <property type="protein sequence ID" value="KAG2403230.1"/>
    <property type="molecule type" value="Genomic_DNA"/>
</dbReference>
<feature type="domain" description="PB1-like" evidence="1">
    <location>
        <begin position="59"/>
        <end position="147"/>
    </location>
</feature>
<name>A0A8T0KSL8_PHAAN</name>
<comment type="caution">
    <text evidence="2">The sequence shown here is derived from an EMBL/GenBank/DDBJ whole genome shotgun (WGS) entry which is preliminary data.</text>
</comment>